<gene>
    <name evidence="2" type="ORF">B0H15DRAFT_510368</name>
</gene>
<feature type="domain" description="AB hydrolase-1" evidence="1">
    <location>
        <begin position="29"/>
        <end position="304"/>
    </location>
</feature>
<evidence type="ECO:0000313" key="2">
    <source>
        <dbReference type="EMBL" id="KAJ7100156.1"/>
    </source>
</evidence>
<keyword evidence="2" id="KW-0378">Hydrolase</keyword>
<dbReference type="GO" id="GO:0016787">
    <property type="term" value="F:hydrolase activity"/>
    <property type="evidence" value="ECO:0007669"/>
    <property type="project" value="UniProtKB-KW"/>
</dbReference>
<comment type="caution">
    <text evidence="2">The sequence shown here is derived from an EMBL/GenBank/DDBJ whole genome shotgun (WGS) entry which is preliminary data.</text>
</comment>
<dbReference type="InterPro" id="IPR029058">
    <property type="entry name" value="AB_hydrolase_fold"/>
</dbReference>
<evidence type="ECO:0000313" key="3">
    <source>
        <dbReference type="Proteomes" id="UP001222325"/>
    </source>
</evidence>
<dbReference type="SUPFAM" id="SSF53474">
    <property type="entry name" value="alpha/beta-Hydrolases"/>
    <property type="match status" value="1"/>
</dbReference>
<dbReference type="Proteomes" id="UP001222325">
    <property type="component" value="Unassembled WGS sequence"/>
</dbReference>
<dbReference type="AlphaFoldDB" id="A0AAD6UIN9"/>
<dbReference type="InterPro" id="IPR000073">
    <property type="entry name" value="AB_hydrolase_1"/>
</dbReference>
<dbReference type="Gene3D" id="3.40.50.1820">
    <property type="entry name" value="alpha/beta hydrolase"/>
    <property type="match status" value="1"/>
</dbReference>
<organism evidence="2 3">
    <name type="scientific">Mycena belliarum</name>
    <dbReference type="NCBI Taxonomy" id="1033014"/>
    <lineage>
        <taxon>Eukaryota</taxon>
        <taxon>Fungi</taxon>
        <taxon>Dikarya</taxon>
        <taxon>Basidiomycota</taxon>
        <taxon>Agaricomycotina</taxon>
        <taxon>Agaricomycetes</taxon>
        <taxon>Agaricomycetidae</taxon>
        <taxon>Agaricales</taxon>
        <taxon>Marasmiineae</taxon>
        <taxon>Mycenaceae</taxon>
        <taxon>Mycena</taxon>
    </lineage>
</organism>
<sequence length="328" mass="36029">MASEKYLPLSDGRTLAYEDVGDASSSLVVIFFHGVFGVGSAPMAVSPVLIAKNAHYITPTLAGWGFSSPRPTSKSYAATLASDLTELINHLHPNSPDLRIYVGGGSYGTVPAQMIYGASFDTFPLGRNIVGCLLGAPFSPFKWHTEYAKSMTWTNYLSVGPPSRILPLQPLQRMAIAGLSLKLNTVDKAEAFLRQLLFDSAAPEERAAFAKWRDSYGLEEGVLERKMAANMVKSISRSWAGFIEVADVIHSDWGFCPNQLDDEHTINRPMMIAASQQDDLGPDMANWLKANYRNSTIKWVPGKHLSTLYEMDNLWAAMLENDSITSAE</sequence>
<dbReference type="Pfam" id="PF12697">
    <property type="entry name" value="Abhydrolase_6"/>
    <property type="match status" value="1"/>
</dbReference>
<accession>A0AAD6UIN9</accession>
<reference evidence="2" key="1">
    <citation type="submission" date="2023-03" db="EMBL/GenBank/DDBJ databases">
        <title>Massive genome expansion in bonnet fungi (Mycena s.s.) driven by repeated elements and novel gene families across ecological guilds.</title>
        <authorList>
            <consortium name="Lawrence Berkeley National Laboratory"/>
            <person name="Harder C.B."/>
            <person name="Miyauchi S."/>
            <person name="Viragh M."/>
            <person name="Kuo A."/>
            <person name="Thoen E."/>
            <person name="Andreopoulos B."/>
            <person name="Lu D."/>
            <person name="Skrede I."/>
            <person name="Drula E."/>
            <person name="Henrissat B."/>
            <person name="Morin E."/>
            <person name="Kohler A."/>
            <person name="Barry K."/>
            <person name="LaButti K."/>
            <person name="Morin E."/>
            <person name="Salamov A."/>
            <person name="Lipzen A."/>
            <person name="Mereny Z."/>
            <person name="Hegedus B."/>
            <person name="Baldrian P."/>
            <person name="Stursova M."/>
            <person name="Weitz H."/>
            <person name="Taylor A."/>
            <person name="Grigoriev I.V."/>
            <person name="Nagy L.G."/>
            <person name="Martin F."/>
            <person name="Kauserud H."/>
        </authorList>
    </citation>
    <scope>NUCLEOTIDE SEQUENCE</scope>
    <source>
        <strain evidence="2">CBHHK173m</strain>
    </source>
</reference>
<protein>
    <submittedName>
        <fullName evidence="2">Alpha/Beta hydrolase protein</fullName>
    </submittedName>
</protein>
<proteinExistence type="predicted"/>
<dbReference type="EMBL" id="JARJCN010000006">
    <property type="protein sequence ID" value="KAJ7100156.1"/>
    <property type="molecule type" value="Genomic_DNA"/>
</dbReference>
<evidence type="ECO:0000259" key="1">
    <source>
        <dbReference type="Pfam" id="PF12697"/>
    </source>
</evidence>
<name>A0AAD6UIN9_9AGAR</name>
<keyword evidence="3" id="KW-1185">Reference proteome</keyword>